<dbReference type="InterPro" id="IPR017871">
    <property type="entry name" value="ABC_transporter-like_CS"/>
</dbReference>
<dbReference type="PANTHER" id="PTHR43158:SF2">
    <property type="entry name" value="SKFA PEPTIDE EXPORT ATP-BINDING PROTEIN SKFE"/>
    <property type="match status" value="1"/>
</dbReference>
<dbReference type="InterPro" id="IPR003593">
    <property type="entry name" value="AAA+_ATPase"/>
</dbReference>
<feature type="domain" description="ABC transporter" evidence="4">
    <location>
        <begin position="4"/>
        <end position="255"/>
    </location>
</feature>
<accession>A0A2S8SPZ6</accession>
<dbReference type="GO" id="GO:0005524">
    <property type="term" value="F:ATP binding"/>
    <property type="evidence" value="ECO:0007669"/>
    <property type="project" value="UniProtKB-KW"/>
</dbReference>
<dbReference type="Gene3D" id="3.40.50.300">
    <property type="entry name" value="P-loop containing nucleotide triphosphate hydrolases"/>
    <property type="match status" value="2"/>
</dbReference>
<comment type="caution">
    <text evidence="5">The sequence shown here is derived from an EMBL/GenBank/DDBJ whole genome shotgun (WGS) entry which is preliminary data.</text>
</comment>
<dbReference type="EMBL" id="NIGF01000019">
    <property type="protein sequence ID" value="PQV62872.1"/>
    <property type="molecule type" value="Genomic_DNA"/>
</dbReference>
<dbReference type="AlphaFoldDB" id="A0A2S8SPZ6"/>
<dbReference type="GO" id="GO:0016020">
    <property type="term" value="C:membrane"/>
    <property type="evidence" value="ECO:0007669"/>
    <property type="project" value="InterPro"/>
</dbReference>
<dbReference type="Proteomes" id="UP000237684">
    <property type="component" value="Unassembled WGS sequence"/>
</dbReference>
<evidence type="ECO:0000256" key="1">
    <source>
        <dbReference type="ARBA" id="ARBA00022448"/>
    </source>
</evidence>
<evidence type="ECO:0000313" key="5">
    <source>
        <dbReference type="EMBL" id="PQV62872.1"/>
    </source>
</evidence>
<dbReference type="InterPro" id="IPR003439">
    <property type="entry name" value="ABC_transporter-like_ATP-bd"/>
</dbReference>
<evidence type="ECO:0000256" key="3">
    <source>
        <dbReference type="ARBA" id="ARBA00022840"/>
    </source>
</evidence>
<evidence type="ECO:0000313" key="6">
    <source>
        <dbReference type="Proteomes" id="UP000237684"/>
    </source>
</evidence>
<name>A0A2S8SPZ6_9BACT</name>
<organism evidence="5 6">
    <name type="scientific">Abditibacterium utsteinense</name>
    <dbReference type="NCBI Taxonomy" id="1960156"/>
    <lineage>
        <taxon>Bacteria</taxon>
        <taxon>Pseudomonadati</taxon>
        <taxon>Abditibacteriota</taxon>
        <taxon>Abditibacteriia</taxon>
        <taxon>Abditibacteriales</taxon>
        <taxon>Abditibacteriaceae</taxon>
        <taxon>Abditibacterium</taxon>
    </lineage>
</organism>
<dbReference type="GO" id="GO:0055085">
    <property type="term" value="P:transmembrane transport"/>
    <property type="evidence" value="ECO:0007669"/>
    <property type="project" value="InterPro"/>
</dbReference>
<proteinExistence type="predicted"/>
<dbReference type="InterPro" id="IPR015856">
    <property type="entry name" value="ABC_transpr_CbiO/EcfA_su"/>
</dbReference>
<dbReference type="CDD" id="cd03225">
    <property type="entry name" value="ABC_cobalt_CbiO_domain1"/>
    <property type="match status" value="1"/>
</dbReference>
<feature type="domain" description="ABC transporter" evidence="4">
    <location>
        <begin position="272"/>
        <end position="492"/>
    </location>
</feature>
<keyword evidence="1" id="KW-0813">Transport</keyword>
<protein>
    <submittedName>
        <fullName evidence="5">Molybdate transport system ATP-binding protein</fullName>
    </submittedName>
</protein>
<dbReference type="PROSITE" id="PS00211">
    <property type="entry name" value="ABC_TRANSPORTER_1"/>
    <property type="match status" value="2"/>
</dbReference>
<dbReference type="SMART" id="SM00382">
    <property type="entry name" value="AAA"/>
    <property type="match status" value="2"/>
</dbReference>
<dbReference type="RefSeq" id="WP_106380965.1">
    <property type="nucleotide sequence ID" value="NZ_NIGF01000019.1"/>
</dbReference>
<evidence type="ECO:0000259" key="4">
    <source>
        <dbReference type="PROSITE" id="PS50893"/>
    </source>
</evidence>
<keyword evidence="3 5" id="KW-0067">ATP-binding</keyword>
<keyword evidence="6" id="KW-1185">Reference proteome</keyword>
<dbReference type="SUPFAM" id="SSF52540">
    <property type="entry name" value="P-loop containing nucleoside triphosphate hydrolases"/>
    <property type="match status" value="2"/>
</dbReference>
<dbReference type="GO" id="GO:0016887">
    <property type="term" value="F:ATP hydrolysis activity"/>
    <property type="evidence" value="ECO:0007669"/>
    <property type="project" value="InterPro"/>
</dbReference>
<dbReference type="PANTHER" id="PTHR43158">
    <property type="entry name" value="SKFA PEPTIDE EXPORT ATP-BINDING PROTEIN SKFE"/>
    <property type="match status" value="1"/>
</dbReference>
<gene>
    <name evidence="5" type="ORF">B1R32_11912</name>
</gene>
<evidence type="ECO:0000256" key="2">
    <source>
        <dbReference type="ARBA" id="ARBA00022741"/>
    </source>
</evidence>
<dbReference type="Pfam" id="PF00005">
    <property type="entry name" value="ABC_tran"/>
    <property type="match status" value="2"/>
</dbReference>
<reference evidence="5 6" key="1">
    <citation type="journal article" date="2018" name="Syst. Appl. Microbiol.">
        <title>Abditibacterium utsteinense sp. nov., the first cultivated member of candidate phylum FBP, isolated from ice-free Antarctic soil samples.</title>
        <authorList>
            <person name="Tahon G."/>
            <person name="Tytgat B."/>
            <person name="Lebbe L."/>
            <person name="Carlier A."/>
            <person name="Willems A."/>
        </authorList>
    </citation>
    <scope>NUCLEOTIDE SEQUENCE [LARGE SCALE GENOMIC DNA]</scope>
    <source>
        <strain evidence="5 6">LMG 29911</strain>
    </source>
</reference>
<keyword evidence="2" id="KW-0547">Nucleotide-binding</keyword>
<sequence>MPIIELCSASVALDNQPILENLSWKLERGAHFAILGGNGSGKSTFLRLIAGRIWPRPHDSRVYDFQGRATWSPIRARQKIALLSPETQERFVRFSQDGADGERGWQLSARTAILAGFFDGELLHQTPSPDQENRADELIADLKLETLAHRLLQTLSQGQLRRVLLARALVSRPEVLLLDEACSGLDAKSRAEMLGLIQNIAHGGQTTLGIATHREEEIVGAIQDVWHLEKARGETTSRLIPQKMKASCDSVSFFVESAPQKLLAKSVDEPLIQLENASVWIDGISILKDLNWELRSGQHFAIEGGNGAGKTTFLRLLRGELYPALGGKIVRFGSEKRRSRADIGREIALFSPSLQARYSDAVSVETAIASGFFDSLGAGGEVSNAMRQKVREISELCDLNALLKRDFSRLSYGQRRRVLLARALVSEPRILLLDEAFDGLDHASRAEFHATLAKCVARGAHLVVTSHHESDYPPFLTHRLRLEAGEIAAIEAF</sequence>
<dbReference type="InParanoid" id="A0A2S8SPZ6"/>
<dbReference type="PROSITE" id="PS50893">
    <property type="entry name" value="ABC_TRANSPORTER_2"/>
    <property type="match status" value="2"/>
</dbReference>
<dbReference type="InterPro" id="IPR027417">
    <property type="entry name" value="P-loop_NTPase"/>
</dbReference>
<dbReference type="OrthoDB" id="9782163at2"/>